<feature type="domain" description="Exoribonuclease phosphorolytic" evidence="7">
    <location>
        <begin position="362"/>
        <end position="495"/>
    </location>
</feature>
<evidence type="ECO:0000256" key="4">
    <source>
        <dbReference type="ARBA" id="ARBA00022695"/>
    </source>
</evidence>
<dbReference type="InterPro" id="IPR036345">
    <property type="entry name" value="ExoRNase_PH_dom2_sf"/>
</dbReference>
<dbReference type="Pfam" id="PF01138">
    <property type="entry name" value="RNase_PH"/>
    <property type="match status" value="2"/>
</dbReference>
<name>A0AAV2S1D6_MEGNR</name>
<feature type="chain" id="PRO_5043842123" description="polyribonucleotide nucleotidyltransferase" evidence="6">
    <location>
        <begin position="22"/>
        <end position="720"/>
    </location>
</feature>
<dbReference type="InterPro" id="IPR027408">
    <property type="entry name" value="PNPase/RNase_PH_dom_sf"/>
</dbReference>
<sequence>MYNTISLYRLLPVCVACDLHALCVTCDVHATLCVTCDVHATAQMDTIRTMKLDSGTYARMADGAAVASLGDTSVLVTAVSKSFNATPGSFLPLTVDYRQKYAAAGRIPSNYLRREMAPTEKEILTGRLIDRSVRPMFPEGYLYDTQLSCQPLAVDSIYDPDVISINAASAALAISDIPWMGPVAAVRMGLLEGEVITNPTRRELSKSELDMVITGAKHNMVVMLEGGGSSVLQQDLMKAIKTGVKECQHIINAIEILAKQCGKPKREFVPANMPTQEMLDAARVLCHTRLRSILTDFSHNKLSRDGAVNALRSDVIQKLQSGFPGKESYLLVEAFSRITKEVFRNLIVNEEIRCDGRGLQDLRDIQCQVELHRPLHGSSMFRRGQTQVQCTVAFDAPEAIHKLDPLLEATGGHKDRNFFLHYSFPSFANNEVGRGGAVSRREIGHGALAERALRPLIPKDHPFAILLTSTVMESNGSSSMATVCGGSMALMDAGVKISAPAAGVAIGLVTRYDENGKLQDYKTLTDILLQRYGDFNFYVTRRTSGNGFPKAQGQLNNVPVQPVMMWFGLQTTAKFMQLKETGSLLERPRSGRPSVSKETIDSVREKFVRSPKSSKRLGLTDYKIQLRHEIKPTDKPQRIWAQKSIKSPHYLDMLEHYAVPQILGEDDETIIFQQDGAPPHIANIAALNSFCLLPNVYDNEKLLVLHQAGPGAEERRYLGS</sequence>
<dbReference type="GO" id="GO:0005739">
    <property type="term" value="C:mitochondrion"/>
    <property type="evidence" value="ECO:0007669"/>
    <property type="project" value="TreeGrafter"/>
</dbReference>
<dbReference type="NCBIfam" id="NF008805">
    <property type="entry name" value="PRK11824.1"/>
    <property type="match status" value="1"/>
</dbReference>
<dbReference type="InterPro" id="IPR020568">
    <property type="entry name" value="Ribosomal_Su5_D2-typ_SF"/>
</dbReference>
<dbReference type="InterPro" id="IPR001247">
    <property type="entry name" value="ExoRNase_PH_dom1"/>
</dbReference>
<keyword evidence="3" id="KW-0808">Transferase</keyword>
<dbReference type="AlphaFoldDB" id="A0AAV2S1D6"/>
<dbReference type="EMBL" id="CAXKWB010036420">
    <property type="protein sequence ID" value="CAL4148159.1"/>
    <property type="molecule type" value="Genomic_DNA"/>
</dbReference>
<dbReference type="GO" id="GO:0000958">
    <property type="term" value="P:mitochondrial mRNA catabolic process"/>
    <property type="evidence" value="ECO:0007669"/>
    <property type="project" value="TreeGrafter"/>
</dbReference>
<evidence type="ECO:0000259" key="7">
    <source>
        <dbReference type="Pfam" id="PF01138"/>
    </source>
</evidence>
<feature type="signal peptide" evidence="6">
    <location>
        <begin position="1"/>
        <end position="21"/>
    </location>
</feature>
<comment type="similarity">
    <text evidence="1">Belongs to the polyribonucleotide nucleotidyltransferase family.</text>
</comment>
<feature type="domain" description="Polyribonucleotide nucleotidyltransferase RNA-binding" evidence="9">
    <location>
        <begin position="284"/>
        <end position="357"/>
    </location>
</feature>
<keyword evidence="4" id="KW-0548">Nucleotidyltransferase</keyword>
<dbReference type="GO" id="GO:0003723">
    <property type="term" value="F:RNA binding"/>
    <property type="evidence" value="ECO:0007669"/>
    <property type="project" value="UniProtKB-KW"/>
</dbReference>
<dbReference type="SUPFAM" id="SSF54211">
    <property type="entry name" value="Ribosomal protein S5 domain 2-like"/>
    <property type="match status" value="2"/>
</dbReference>
<dbReference type="PANTHER" id="PTHR11252:SF0">
    <property type="entry name" value="POLYRIBONUCLEOTIDE NUCLEOTIDYLTRANSFERASE 1, MITOCHONDRIAL"/>
    <property type="match status" value="1"/>
</dbReference>
<dbReference type="Gene3D" id="1.10.10.400">
    <property type="entry name" value="Polyribonucleotide nucleotidyltransferase, RNA-binding domain"/>
    <property type="match status" value="1"/>
</dbReference>
<dbReference type="PANTHER" id="PTHR11252">
    <property type="entry name" value="POLYRIBONUCLEOTIDE NUCLEOTIDYLTRANSFERASE"/>
    <property type="match status" value="1"/>
</dbReference>
<evidence type="ECO:0000259" key="8">
    <source>
        <dbReference type="Pfam" id="PF03725"/>
    </source>
</evidence>
<keyword evidence="6" id="KW-0732">Signal</keyword>
<protein>
    <recommendedName>
        <fullName evidence="2">polyribonucleotide nucleotidyltransferase</fullName>
        <ecNumber evidence="2">2.7.7.8</ecNumber>
    </recommendedName>
</protein>
<evidence type="ECO:0000256" key="6">
    <source>
        <dbReference type="SAM" id="SignalP"/>
    </source>
</evidence>
<dbReference type="Pfam" id="PF03726">
    <property type="entry name" value="PNPase"/>
    <property type="match status" value="1"/>
</dbReference>
<dbReference type="Gene3D" id="3.30.230.70">
    <property type="entry name" value="GHMP Kinase, N-terminal domain"/>
    <property type="match status" value="2"/>
</dbReference>
<dbReference type="InterPro" id="IPR015848">
    <property type="entry name" value="PNPase_PH_RNA-bd_bac/org-type"/>
</dbReference>
<feature type="domain" description="Exoribonuclease phosphorolytic" evidence="7">
    <location>
        <begin position="47"/>
        <end position="178"/>
    </location>
</feature>
<dbReference type="Pfam" id="PF03725">
    <property type="entry name" value="RNase_PH_C"/>
    <property type="match status" value="1"/>
</dbReference>
<dbReference type="InterPro" id="IPR012162">
    <property type="entry name" value="PNPase"/>
</dbReference>
<keyword evidence="11" id="KW-1185">Reference proteome</keyword>
<evidence type="ECO:0000313" key="11">
    <source>
        <dbReference type="Proteomes" id="UP001497623"/>
    </source>
</evidence>
<dbReference type="Gene3D" id="3.30.420.10">
    <property type="entry name" value="Ribonuclease H-like superfamily/Ribonuclease H"/>
    <property type="match status" value="1"/>
</dbReference>
<dbReference type="GO" id="GO:0004654">
    <property type="term" value="F:polyribonucleotide nucleotidyltransferase activity"/>
    <property type="evidence" value="ECO:0007669"/>
    <property type="project" value="UniProtKB-EC"/>
</dbReference>
<dbReference type="InterPro" id="IPR015847">
    <property type="entry name" value="ExoRNase_PH_dom2"/>
</dbReference>
<dbReference type="CDD" id="cd11363">
    <property type="entry name" value="RNase_PH_PNPase_1"/>
    <property type="match status" value="1"/>
</dbReference>
<dbReference type="InterPro" id="IPR036397">
    <property type="entry name" value="RNaseH_sf"/>
</dbReference>
<evidence type="ECO:0000256" key="1">
    <source>
        <dbReference type="ARBA" id="ARBA00007404"/>
    </source>
</evidence>
<keyword evidence="5" id="KW-0694">RNA-binding</keyword>
<accession>A0AAV2S1D6</accession>
<dbReference type="Proteomes" id="UP001497623">
    <property type="component" value="Unassembled WGS sequence"/>
</dbReference>
<dbReference type="FunFam" id="3.30.230.70:FF:000001">
    <property type="entry name" value="Polyribonucleotide nucleotidyltransferase"/>
    <property type="match status" value="1"/>
</dbReference>
<dbReference type="SUPFAM" id="SSF55666">
    <property type="entry name" value="Ribonuclease PH domain 2-like"/>
    <property type="match status" value="1"/>
</dbReference>
<evidence type="ECO:0000256" key="2">
    <source>
        <dbReference type="ARBA" id="ARBA00012416"/>
    </source>
</evidence>
<dbReference type="GO" id="GO:0000965">
    <property type="term" value="P:mitochondrial RNA 3'-end processing"/>
    <property type="evidence" value="ECO:0007669"/>
    <property type="project" value="TreeGrafter"/>
</dbReference>
<dbReference type="EC" id="2.7.7.8" evidence="2"/>
<comment type="caution">
    <text evidence="10">The sequence shown here is derived from an EMBL/GenBank/DDBJ whole genome shotgun (WGS) entry which is preliminary data.</text>
</comment>
<evidence type="ECO:0000313" key="10">
    <source>
        <dbReference type="EMBL" id="CAL4148159.1"/>
    </source>
</evidence>
<evidence type="ECO:0000256" key="3">
    <source>
        <dbReference type="ARBA" id="ARBA00022679"/>
    </source>
</evidence>
<feature type="non-terminal residue" evidence="10">
    <location>
        <position position="720"/>
    </location>
</feature>
<evidence type="ECO:0000256" key="5">
    <source>
        <dbReference type="ARBA" id="ARBA00022884"/>
    </source>
</evidence>
<proteinExistence type="inferred from homology"/>
<reference evidence="10 11" key="1">
    <citation type="submission" date="2024-05" db="EMBL/GenBank/DDBJ databases">
        <authorList>
            <person name="Wallberg A."/>
        </authorList>
    </citation>
    <scope>NUCLEOTIDE SEQUENCE [LARGE SCALE GENOMIC DNA]</scope>
</reference>
<gene>
    <name evidence="10" type="ORF">MNOR_LOCUS30190</name>
</gene>
<evidence type="ECO:0000259" key="9">
    <source>
        <dbReference type="Pfam" id="PF03726"/>
    </source>
</evidence>
<dbReference type="GO" id="GO:0005829">
    <property type="term" value="C:cytosol"/>
    <property type="evidence" value="ECO:0007669"/>
    <property type="project" value="TreeGrafter"/>
</dbReference>
<dbReference type="GO" id="GO:0000175">
    <property type="term" value="F:3'-5'-RNA exonuclease activity"/>
    <property type="evidence" value="ECO:0007669"/>
    <property type="project" value="TreeGrafter"/>
</dbReference>
<organism evidence="10 11">
    <name type="scientific">Meganyctiphanes norvegica</name>
    <name type="common">Northern krill</name>
    <name type="synonym">Thysanopoda norvegica</name>
    <dbReference type="NCBI Taxonomy" id="48144"/>
    <lineage>
        <taxon>Eukaryota</taxon>
        <taxon>Metazoa</taxon>
        <taxon>Ecdysozoa</taxon>
        <taxon>Arthropoda</taxon>
        <taxon>Crustacea</taxon>
        <taxon>Multicrustacea</taxon>
        <taxon>Malacostraca</taxon>
        <taxon>Eumalacostraca</taxon>
        <taxon>Eucarida</taxon>
        <taxon>Euphausiacea</taxon>
        <taxon>Euphausiidae</taxon>
        <taxon>Meganyctiphanes</taxon>
    </lineage>
</organism>
<feature type="domain" description="Exoribonuclease phosphorolytic" evidence="8">
    <location>
        <begin position="181"/>
        <end position="245"/>
    </location>
</feature>